<proteinExistence type="predicted"/>
<evidence type="ECO:0000313" key="5">
    <source>
        <dbReference type="Proteomes" id="UP000326759"/>
    </source>
</evidence>
<dbReference type="PANTHER" id="PTHR46664:SF1">
    <property type="entry name" value="ATM INTERACTOR"/>
    <property type="match status" value="1"/>
</dbReference>
<dbReference type="InterPro" id="IPR055303">
    <property type="entry name" value="ATMIN"/>
</dbReference>
<accession>A0A5N5T204</accession>
<dbReference type="PROSITE" id="PS50157">
    <property type="entry name" value="ZINC_FINGER_C2H2_2"/>
    <property type="match status" value="2"/>
</dbReference>
<dbReference type="EMBL" id="SEYY01013716">
    <property type="protein sequence ID" value="KAB7500521.1"/>
    <property type="molecule type" value="Genomic_DNA"/>
</dbReference>
<feature type="domain" description="C2H2-type" evidence="2">
    <location>
        <begin position="31"/>
        <end position="61"/>
    </location>
</feature>
<dbReference type="GO" id="GO:0000981">
    <property type="term" value="F:DNA-binding transcription factor activity, RNA polymerase II-specific"/>
    <property type="evidence" value="ECO:0007669"/>
    <property type="project" value="TreeGrafter"/>
</dbReference>
<dbReference type="OrthoDB" id="6359248at2759"/>
<dbReference type="SUPFAM" id="SSF57667">
    <property type="entry name" value="beta-beta-alpha zinc fingers"/>
    <property type="match status" value="1"/>
</dbReference>
<evidence type="ECO:0000256" key="1">
    <source>
        <dbReference type="PROSITE-ProRule" id="PRU00042"/>
    </source>
</evidence>
<keyword evidence="1" id="KW-0479">Metal-binding</keyword>
<evidence type="ECO:0000313" key="4">
    <source>
        <dbReference type="EMBL" id="KAB7500521.1"/>
    </source>
</evidence>
<comment type="caution">
    <text evidence="4">The sequence shown here is derived from an EMBL/GenBank/DDBJ whole genome shotgun (WGS) entry which is preliminary data.</text>
</comment>
<dbReference type="GO" id="GO:0005634">
    <property type="term" value="C:nucleus"/>
    <property type="evidence" value="ECO:0007669"/>
    <property type="project" value="TreeGrafter"/>
</dbReference>
<name>A0A5N5T204_9CRUS</name>
<sequence length="602" mass="68037">MSKETNEDSRNTEIVHIIPEESTLSTIKTDIQCTISGCHRTFKSMSVLRFHESQFHRHERIRKTMKKDPHIEQRFHCPIKDCIYYFSSYTVSKYFAKLQYLKQHYLKVHGECSFPCDRCHKSFSTKSYLRAHQMYCDLDIVCSCEQKFVSITGLQTHVKRTRHKAEVLDVYASRIEEKKVRKLETSKLGQVLENSNIQSNSGGERGSCSRNIPILPTPQPGHLMAAMALSELAYAELKRVPRVDVGVQTEAPVSRRLSRKCLSPIRSREAQNLKRKQTTEMETQTQLTNLKSKVRKRGGGGRRISKCNIATDTSAFVLRNDESLPEFNPQIDHPSENPALKCDIGLECNYNIFNSKDCIELCENMNEKELEQNFNSSSTQTSSVGLGVFVPEESCLSYELFRGESRSKECQDQSLQTSFTILENSNEFQNCQSFNNVTSEADSSDKSHQNDSIVVNKDDDFDSSILVGDDDLVSISPSGTLSPLLSHIRPPSLSAQNRSSSIETQTDCDVFLSNHTQPLDEDGYDIILTSSETQTCENFSDIEPFLCSTIHTQTVDEHHSSSELFPELGSFTSDMQTQTRIDDLPGLVTTHTQTSIFGLSSL</sequence>
<dbReference type="SMART" id="SM00355">
    <property type="entry name" value="ZnF_C2H2"/>
    <property type="match status" value="4"/>
</dbReference>
<keyword evidence="1" id="KW-0862">Zinc</keyword>
<dbReference type="AlphaFoldDB" id="A0A5N5T204"/>
<dbReference type="InterPro" id="IPR036236">
    <property type="entry name" value="Znf_C2H2_sf"/>
</dbReference>
<reference evidence="4 5" key="1">
    <citation type="journal article" date="2019" name="PLoS Biol.">
        <title>Sex chromosomes control vertical transmission of feminizing Wolbachia symbionts in an isopod.</title>
        <authorList>
            <person name="Becking T."/>
            <person name="Chebbi M.A."/>
            <person name="Giraud I."/>
            <person name="Moumen B."/>
            <person name="Laverre T."/>
            <person name="Caubet Y."/>
            <person name="Peccoud J."/>
            <person name="Gilbert C."/>
            <person name="Cordaux R."/>
        </authorList>
    </citation>
    <scope>NUCLEOTIDE SEQUENCE [LARGE SCALE GENOMIC DNA]</scope>
    <source>
        <strain evidence="4">ANa2</strain>
        <tissue evidence="4">Whole body excluding digestive tract and cuticle</tissue>
    </source>
</reference>
<dbReference type="GO" id="GO:0045944">
    <property type="term" value="P:positive regulation of transcription by RNA polymerase II"/>
    <property type="evidence" value="ECO:0007669"/>
    <property type="project" value="InterPro"/>
</dbReference>
<dbReference type="Gene3D" id="3.30.160.60">
    <property type="entry name" value="Classic Zinc Finger"/>
    <property type="match status" value="1"/>
</dbReference>
<evidence type="ECO:0000259" key="2">
    <source>
        <dbReference type="PROSITE" id="PS50157"/>
    </source>
</evidence>
<dbReference type="PANTHER" id="PTHR46664">
    <property type="entry name" value="ATM INTERACTOR"/>
    <property type="match status" value="1"/>
</dbReference>
<dbReference type="Proteomes" id="UP000326759">
    <property type="component" value="Unassembled WGS sequence"/>
</dbReference>
<keyword evidence="5" id="KW-1185">Reference proteome</keyword>
<dbReference type="EMBL" id="SEYY01020162">
    <property type="protein sequence ID" value="KAB7497529.1"/>
    <property type="molecule type" value="Genomic_DNA"/>
</dbReference>
<protein>
    <submittedName>
        <fullName evidence="4">ATM interactor</fullName>
    </submittedName>
</protein>
<dbReference type="GO" id="GO:0000976">
    <property type="term" value="F:transcription cis-regulatory region binding"/>
    <property type="evidence" value="ECO:0007669"/>
    <property type="project" value="InterPro"/>
</dbReference>
<dbReference type="PROSITE" id="PS00028">
    <property type="entry name" value="ZINC_FINGER_C2H2_1"/>
    <property type="match status" value="1"/>
</dbReference>
<dbReference type="GO" id="GO:0008270">
    <property type="term" value="F:zinc ion binding"/>
    <property type="evidence" value="ECO:0007669"/>
    <property type="project" value="UniProtKB-KW"/>
</dbReference>
<dbReference type="InterPro" id="IPR013087">
    <property type="entry name" value="Znf_C2H2_type"/>
</dbReference>
<gene>
    <name evidence="4" type="primary">ATMIN_0</name>
    <name evidence="3" type="synonym">ATMIN_1</name>
    <name evidence="3" type="ORF">Anas_07955</name>
    <name evidence="4" type="ORF">Anas_14518</name>
</gene>
<keyword evidence="1" id="KW-0863">Zinc-finger</keyword>
<evidence type="ECO:0000313" key="3">
    <source>
        <dbReference type="EMBL" id="KAB7497529.1"/>
    </source>
</evidence>
<organism evidence="4 5">
    <name type="scientific">Armadillidium nasatum</name>
    <dbReference type="NCBI Taxonomy" id="96803"/>
    <lineage>
        <taxon>Eukaryota</taxon>
        <taxon>Metazoa</taxon>
        <taxon>Ecdysozoa</taxon>
        <taxon>Arthropoda</taxon>
        <taxon>Crustacea</taxon>
        <taxon>Multicrustacea</taxon>
        <taxon>Malacostraca</taxon>
        <taxon>Eumalacostraca</taxon>
        <taxon>Peracarida</taxon>
        <taxon>Isopoda</taxon>
        <taxon>Oniscidea</taxon>
        <taxon>Crinocheta</taxon>
        <taxon>Armadillidiidae</taxon>
        <taxon>Armadillidium</taxon>
    </lineage>
</organism>
<feature type="domain" description="C2H2-type" evidence="2">
    <location>
        <begin position="114"/>
        <end position="133"/>
    </location>
</feature>